<sequence length="306" mass="32371">MKAGGTGSSAFAQSPSGAQAAQPSAGPSKAQTERRVSFAPHMVADASASAATSSGTLAEDAQNDTLEDGEDSICFNSDDDAFLATIDLGEEGIGGPIEYDQGARGVNPDGGTKSSKEMPPPQLPYQQLRGQQPRQGDEQQTPRPAWRQQQQQPKPQQRQLQVPPQQVPQQQSNVQQRQQQTGQQIPQPSSVQHSRTLQASSAQQSRPLQAPSHANDSSSSNQRQKPSGSSSNSNPLAEARNSSGLTSQNKGHIGRSPTPSMGGGFNFPAGVVCNQKRVLAVSFLLILPFIGSCSLTHTRSCPFGSY</sequence>
<dbReference type="RefSeq" id="XP_040762206.1">
    <property type="nucleotide sequence ID" value="XM_040901869.1"/>
</dbReference>
<evidence type="ECO:0000313" key="3">
    <source>
        <dbReference type="Proteomes" id="UP000076871"/>
    </source>
</evidence>
<dbReference type="OrthoDB" id="3071366at2759"/>
<gene>
    <name evidence="2" type="ORF">LAESUDRAFT_295316</name>
</gene>
<dbReference type="Proteomes" id="UP000076871">
    <property type="component" value="Unassembled WGS sequence"/>
</dbReference>
<dbReference type="InParanoid" id="A0A165DB27"/>
<feature type="compositionally biased region" description="Polar residues" evidence="1">
    <location>
        <begin position="124"/>
        <end position="134"/>
    </location>
</feature>
<feature type="compositionally biased region" description="Low complexity" evidence="1">
    <location>
        <begin position="139"/>
        <end position="188"/>
    </location>
</feature>
<protein>
    <submittedName>
        <fullName evidence="2">Uncharacterized protein</fullName>
    </submittedName>
</protein>
<dbReference type="AlphaFoldDB" id="A0A165DB27"/>
<evidence type="ECO:0000256" key="1">
    <source>
        <dbReference type="SAM" id="MobiDB-lite"/>
    </source>
</evidence>
<dbReference type="EMBL" id="KV427636">
    <property type="protein sequence ID" value="KZT04466.1"/>
    <property type="molecule type" value="Genomic_DNA"/>
</dbReference>
<feature type="compositionally biased region" description="Polar residues" evidence="1">
    <location>
        <begin position="189"/>
        <end position="250"/>
    </location>
</feature>
<feature type="region of interest" description="Disordered" evidence="1">
    <location>
        <begin position="91"/>
        <end position="259"/>
    </location>
</feature>
<feature type="compositionally biased region" description="Low complexity" evidence="1">
    <location>
        <begin position="8"/>
        <end position="28"/>
    </location>
</feature>
<proteinExistence type="predicted"/>
<feature type="compositionally biased region" description="Acidic residues" evidence="1">
    <location>
        <begin position="61"/>
        <end position="76"/>
    </location>
</feature>
<organism evidence="2 3">
    <name type="scientific">Laetiporus sulphureus 93-53</name>
    <dbReference type="NCBI Taxonomy" id="1314785"/>
    <lineage>
        <taxon>Eukaryota</taxon>
        <taxon>Fungi</taxon>
        <taxon>Dikarya</taxon>
        <taxon>Basidiomycota</taxon>
        <taxon>Agaricomycotina</taxon>
        <taxon>Agaricomycetes</taxon>
        <taxon>Polyporales</taxon>
        <taxon>Laetiporus</taxon>
    </lineage>
</organism>
<feature type="compositionally biased region" description="Low complexity" evidence="1">
    <location>
        <begin position="44"/>
        <end position="54"/>
    </location>
</feature>
<feature type="region of interest" description="Disordered" evidence="1">
    <location>
        <begin position="1"/>
        <end position="76"/>
    </location>
</feature>
<evidence type="ECO:0000313" key="2">
    <source>
        <dbReference type="EMBL" id="KZT04466.1"/>
    </source>
</evidence>
<keyword evidence="3" id="KW-1185">Reference proteome</keyword>
<dbReference type="GeneID" id="63818900"/>
<dbReference type="STRING" id="1314785.A0A165DB27"/>
<name>A0A165DB27_9APHY</name>
<accession>A0A165DB27</accession>
<reference evidence="2 3" key="1">
    <citation type="journal article" date="2016" name="Mol. Biol. Evol.">
        <title>Comparative Genomics of Early-Diverging Mushroom-Forming Fungi Provides Insights into the Origins of Lignocellulose Decay Capabilities.</title>
        <authorList>
            <person name="Nagy L.G."/>
            <person name="Riley R."/>
            <person name="Tritt A."/>
            <person name="Adam C."/>
            <person name="Daum C."/>
            <person name="Floudas D."/>
            <person name="Sun H."/>
            <person name="Yadav J.S."/>
            <person name="Pangilinan J."/>
            <person name="Larsson K.H."/>
            <person name="Matsuura K."/>
            <person name="Barry K."/>
            <person name="Labutti K."/>
            <person name="Kuo R."/>
            <person name="Ohm R.A."/>
            <person name="Bhattacharya S.S."/>
            <person name="Shirouzu T."/>
            <person name="Yoshinaga Y."/>
            <person name="Martin F.M."/>
            <person name="Grigoriev I.V."/>
            <person name="Hibbett D.S."/>
        </authorList>
    </citation>
    <scope>NUCLEOTIDE SEQUENCE [LARGE SCALE GENOMIC DNA]</scope>
    <source>
        <strain evidence="2 3">93-53</strain>
    </source>
</reference>